<feature type="compositionally biased region" description="Basic and acidic residues" evidence="1">
    <location>
        <begin position="48"/>
        <end position="60"/>
    </location>
</feature>
<feature type="compositionally biased region" description="Basic and acidic residues" evidence="1">
    <location>
        <begin position="1"/>
        <end position="13"/>
    </location>
</feature>
<reference evidence="2" key="1">
    <citation type="journal article" date="2014" name="Front. Microbiol.">
        <title>High frequency of phylogenetically diverse reductive dehalogenase-homologous genes in deep subseafloor sedimentary metagenomes.</title>
        <authorList>
            <person name="Kawai M."/>
            <person name="Futagami T."/>
            <person name="Toyoda A."/>
            <person name="Takaki Y."/>
            <person name="Nishi S."/>
            <person name="Hori S."/>
            <person name="Arai W."/>
            <person name="Tsubouchi T."/>
            <person name="Morono Y."/>
            <person name="Uchiyama I."/>
            <person name="Ito T."/>
            <person name="Fujiyama A."/>
            <person name="Inagaki F."/>
            <person name="Takami H."/>
        </authorList>
    </citation>
    <scope>NUCLEOTIDE SEQUENCE</scope>
    <source>
        <strain evidence="2">Expedition CK06-06</strain>
    </source>
</reference>
<sequence>LRFRDNTVVKDVGEGASPGEHALAGAQHSEDTLANLNAKITGATLDDESAKRDPNAHTHADAATGGKLEVGDLPAPTKALAMNSQKVAGLAAPTVAGDAARKDEVDTKANETEVIKKDGSVAFTGNQAMGGNKLTGLATPTAGSDAATKDHVDSVVQGLDWQKSVLDELADPPGTPTTGDRYLVIATATGDWAGHEKDIAEWNGISWDFTTPNKGFAVWIEDVGRQKSYNGIEWVFFGTTVDHGNLLGLADDDHANYHNDARHDTPTRHTLGTVVPHDAL</sequence>
<dbReference type="EMBL" id="BARW01017572">
    <property type="protein sequence ID" value="GAJ02453.1"/>
    <property type="molecule type" value="Genomic_DNA"/>
</dbReference>
<protein>
    <recommendedName>
        <fullName evidence="3">DUF2793 domain-containing protein</fullName>
    </recommendedName>
</protein>
<feature type="non-terminal residue" evidence="2">
    <location>
        <position position="1"/>
    </location>
</feature>
<feature type="non-terminal residue" evidence="2">
    <location>
        <position position="280"/>
    </location>
</feature>
<organism evidence="2">
    <name type="scientific">marine sediment metagenome</name>
    <dbReference type="NCBI Taxonomy" id="412755"/>
    <lineage>
        <taxon>unclassified sequences</taxon>
        <taxon>metagenomes</taxon>
        <taxon>ecological metagenomes</taxon>
    </lineage>
</organism>
<dbReference type="AlphaFoldDB" id="X1TAW0"/>
<feature type="region of interest" description="Disordered" evidence="1">
    <location>
        <begin position="1"/>
        <end position="20"/>
    </location>
</feature>
<dbReference type="InterPro" id="IPR021251">
    <property type="entry name" value="DUF2793"/>
</dbReference>
<name>X1TAW0_9ZZZZ</name>
<proteinExistence type="predicted"/>
<feature type="region of interest" description="Disordered" evidence="1">
    <location>
        <begin position="45"/>
        <end position="70"/>
    </location>
</feature>
<gene>
    <name evidence="2" type="ORF">S12H4_30315</name>
</gene>
<evidence type="ECO:0000256" key="1">
    <source>
        <dbReference type="SAM" id="MobiDB-lite"/>
    </source>
</evidence>
<evidence type="ECO:0008006" key="3">
    <source>
        <dbReference type="Google" id="ProtNLM"/>
    </source>
</evidence>
<dbReference type="Pfam" id="PF10983">
    <property type="entry name" value="DUF2793"/>
    <property type="match status" value="1"/>
</dbReference>
<accession>X1TAW0</accession>
<comment type="caution">
    <text evidence="2">The sequence shown here is derived from an EMBL/GenBank/DDBJ whole genome shotgun (WGS) entry which is preliminary data.</text>
</comment>
<evidence type="ECO:0000313" key="2">
    <source>
        <dbReference type="EMBL" id="GAJ02453.1"/>
    </source>
</evidence>